<dbReference type="AlphaFoldDB" id="A0A3B1A0U8"/>
<gene>
    <name evidence="1" type="ORF">MNBD_GAMMA23-581</name>
</gene>
<reference evidence="1" key="1">
    <citation type="submission" date="2018-06" db="EMBL/GenBank/DDBJ databases">
        <authorList>
            <person name="Zhirakovskaya E."/>
        </authorList>
    </citation>
    <scope>NUCLEOTIDE SEQUENCE</scope>
</reference>
<evidence type="ECO:0000313" key="1">
    <source>
        <dbReference type="EMBL" id="VAW97661.1"/>
    </source>
</evidence>
<dbReference type="EMBL" id="UOFT01000061">
    <property type="protein sequence ID" value="VAW97661.1"/>
    <property type="molecule type" value="Genomic_DNA"/>
</dbReference>
<protein>
    <recommendedName>
        <fullName evidence="2">DUF3805 domain-containing protein</fullName>
    </recommendedName>
</protein>
<name>A0A3B1A0U8_9ZZZZ</name>
<sequence>MQRYKTQYWSLNVPALWDSEADGETDVIYDNGGVGELVISTLYQDEGIVDEQLEAMASEHVDSDADIEDVVFGDFSGIAVSFEQEGEYWCEWYLSSEKVLLFITYNCTAKDSEVDVDVVESILESLEVVV</sequence>
<proteinExistence type="predicted"/>
<accession>A0A3B1A0U8</accession>
<evidence type="ECO:0008006" key="2">
    <source>
        <dbReference type="Google" id="ProtNLM"/>
    </source>
</evidence>
<dbReference type="Gene3D" id="3.40.1000.10">
    <property type="entry name" value="Mog1/PsbP, alpha/beta/alpha sandwich"/>
    <property type="match status" value="1"/>
</dbReference>
<organism evidence="1">
    <name type="scientific">hydrothermal vent metagenome</name>
    <dbReference type="NCBI Taxonomy" id="652676"/>
    <lineage>
        <taxon>unclassified sequences</taxon>
        <taxon>metagenomes</taxon>
        <taxon>ecological metagenomes</taxon>
    </lineage>
</organism>